<sequence>MGGNYHEKEFLVACGNGIATSTVVATKVKEYLQEHGVEVATTQTKLMEVPGKVEGYDLLVTTGQFDGQTGNVPVVKGMPILTGIGADKTMEEILNLLK</sequence>
<dbReference type="InterPro" id="IPR036095">
    <property type="entry name" value="PTS_EIIB-like_sf"/>
</dbReference>
<evidence type="ECO:0000256" key="1">
    <source>
        <dbReference type="ARBA" id="ARBA00022679"/>
    </source>
</evidence>
<gene>
    <name evidence="3" type="ORF">JG559_01135</name>
</gene>
<keyword evidence="3" id="KW-0762">Sugar transport</keyword>
<dbReference type="PROSITE" id="PS51099">
    <property type="entry name" value="PTS_EIIB_TYPE_2"/>
    <property type="match status" value="1"/>
</dbReference>
<dbReference type="InterPro" id="IPR003501">
    <property type="entry name" value="PTS_EIIB_2/3"/>
</dbReference>
<name>A0A974NYR7_ENTFL</name>
<organism evidence="3">
    <name type="scientific">Enterococcus faecalis</name>
    <name type="common">Streptococcus faecalis</name>
    <dbReference type="NCBI Taxonomy" id="1351"/>
    <lineage>
        <taxon>Bacteria</taxon>
        <taxon>Bacillati</taxon>
        <taxon>Bacillota</taxon>
        <taxon>Bacilli</taxon>
        <taxon>Lactobacillales</taxon>
        <taxon>Enterococcaceae</taxon>
        <taxon>Enterococcus</taxon>
    </lineage>
</organism>
<keyword evidence="3" id="KW-0813">Transport</keyword>
<dbReference type="GO" id="GO:0008982">
    <property type="term" value="F:protein-N(PI)-phosphohistidine-sugar phosphotransferase activity"/>
    <property type="evidence" value="ECO:0007669"/>
    <property type="project" value="InterPro"/>
</dbReference>
<accession>A0A974NYR7</accession>
<feature type="domain" description="PTS EIIB type-2" evidence="2">
    <location>
        <begin position="8"/>
        <end position="98"/>
    </location>
</feature>
<dbReference type="AlphaFoldDB" id="A0A974NYR7"/>
<evidence type="ECO:0000313" key="3">
    <source>
        <dbReference type="EMBL" id="QQV79679.1"/>
    </source>
</evidence>
<evidence type="ECO:0000259" key="2">
    <source>
        <dbReference type="PROSITE" id="PS51099"/>
    </source>
</evidence>
<dbReference type="CDD" id="cd05566">
    <property type="entry name" value="PTS_IIB_galactitol"/>
    <property type="match status" value="1"/>
</dbReference>
<dbReference type="EMBL" id="CP068242">
    <property type="protein sequence ID" value="QQV79679.1"/>
    <property type="molecule type" value="Genomic_DNA"/>
</dbReference>
<protein>
    <submittedName>
        <fullName evidence="3">PTS sugar transporter subunit IIB</fullName>
    </submittedName>
</protein>
<keyword evidence="1" id="KW-0808">Transferase</keyword>
<dbReference type="InterPro" id="IPR013011">
    <property type="entry name" value="PTS_EIIB_2"/>
</dbReference>
<proteinExistence type="predicted"/>
<dbReference type="GO" id="GO:0009401">
    <property type="term" value="P:phosphoenolpyruvate-dependent sugar phosphotransferase system"/>
    <property type="evidence" value="ECO:0007669"/>
    <property type="project" value="InterPro"/>
</dbReference>
<dbReference type="SUPFAM" id="SSF52794">
    <property type="entry name" value="PTS system IIB component-like"/>
    <property type="match status" value="1"/>
</dbReference>
<dbReference type="Pfam" id="PF02302">
    <property type="entry name" value="PTS_IIB"/>
    <property type="match status" value="1"/>
</dbReference>
<dbReference type="Gene3D" id="3.40.50.2300">
    <property type="match status" value="1"/>
</dbReference>
<reference evidence="3" key="1">
    <citation type="submission" date="2021-01" db="EMBL/GenBank/DDBJ databases">
        <title>Enterococcus.</title>
        <authorList>
            <person name="Du X."/>
            <person name="Wang N."/>
        </authorList>
    </citation>
    <scope>NUCLEOTIDE SEQUENCE [LARGE SCALE GENOMIC DNA]</scope>
    <source>
        <strain evidence="3">T90-2</strain>
    </source>
</reference>